<dbReference type="Proteomes" id="UP000015101">
    <property type="component" value="Unassembled WGS sequence"/>
</dbReference>
<dbReference type="PROSITE" id="PS50135">
    <property type="entry name" value="ZF_ZZ_2"/>
    <property type="match status" value="1"/>
</dbReference>
<evidence type="ECO:0000259" key="7">
    <source>
        <dbReference type="PROSITE" id="PS50135"/>
    </source>
</evidence>
<evidence type="ECO:0000313" key="9">
    <source>
        <dbReference type="EMBL" id="ESO13036.1"/>
    </source>
</evidence>
<evidence type="ECO:0000259" key="8">
    <source>
        <dbReference type="PROSITE" id="PS50966"/>
    </source>
</evidence>
<organism evidence="10 11">
    <name type="scientific">Helobdella robusta</name>
    <name type="common">Californian leech</name>
    <dbReference type="NCBI Taxonomy" id="6412"/>
    <lineage>
        <taxon>Eukaryota</taxon>
        <taxon>Metazoa</taxon>
        <taxon>Spiralia</taxon>
        <taxon>Lophotrochozoa</taxon>
        <taxon>Annelida</taxon>
        <taxon>Clitellata</taxon>
        <taxon>Hirudinea</taxon>
        <taxon>Rhynchobdellida</taxon>
        <taxon>Glossiphoniidae</taxon>
        <taxon>Helobdella</taxon>
    </lineage>
</organism>
<dbReference type="InterPro" id="IPR013083">
    <property type="entry name" value="Znf_RING/FYVE/PHD"/>
</dbReference>
<keyword evidence="3" id="KW-0862">Zinc</keyword>
<dbReference type="InterPro" id="IPR001841">
    <property type="entry name" value="Znf_RING"/>
</dbReference>
<dbReference type="InterPro" id="IPR039903">
    <property type="entry name" value="Zswim2"/>
</dbReference>
<reference evidence="10" key="3">
    <citation type="submission" date="2015-06" db="UniProtKB">
        <authorList>
            <consortium name="EnsemblMetazoa"/>
        </authorList>
    </citation>
    <scope>IDENTIFICATION</scope>
</reference>
<keyword evidence="1" id="KW-0479">Metal-binding</keyword>
<dbReference type="InterPro" id="IPR000433">
    <property type="entry name" value="Znf_ZZ"/>
</dbReference>
<dbReference type="InterPro" id="IPR043145">
    <property type="entry name" value="Znf_ZZ_sf"/>
</dbReference>
<dbReference type="KEGG" id="hro:HELRODRAFT_188076"/>
<dbReference type="RefSeq" id="XP_009009756.1">
    <property type="nucleotide sequence ID" value="XM_009011508.1"/>
</dbReference>
<evidence type="ECO:0000256" key="2">
    <source>
        <dbReference type="ARBA" id="ARBA00022771"/>
    </source>
</evidence>
<dbReference type="SUPFAM" id="SSF57850">
    <property type="entry name" value="RING/U-box"/>
    <property type="match status" value="2"/>
</dbReference>
<dbReference type="PANTHER" id="PTHR21540">
    <property type="entry name" value="RING FINGER AND SWIM DOMAIN-CONTAINING PROTEIN 2"/>
    <property type="match status" value="1"/>
</dbReference>
<dbReference type="HOGENOM" id="CLU_379125_0_0_1"/>
<gene>
    <name evidence="10" type="primary">20210764</name>
    <name evidence="9" type="ORF">HELRODRAFT_188076</name>
</gene>
<dbReference type="AlphaFoldDB" id="T1FPL7"/>
<dbReference type="STRING" id="6412.T1FPL7"/>
<dbReference type="PROSITE" id="PS50966">
    <property type="entry name" value="ZF_SWIM"/>
    <property type="match status" value="1"/>
</dbReference>
<dbReference type="EMBL" id="KB095811">
    <property type="protein sequence ID" value="ESO13036.1"/>
    <property type="molecule type" value="Genomic_DNA"/>
</dbReference>
<feature type="domain" description="SWIM-type" evidence="8">
    <location>
        <begin position="47"/>
        <end position="81"/>
    </location>
</feature>
<dbReference type="Pfam" id="PF00569">
    <property type="entry name" value="ZZ"/>
    <property type="match status" value="1"/>
</dbReference>
<accession>T1FPL7</accession>
<dbReference type="SMART" id="SM00184">
    <property type="entry name" value="RING"/>
    <property type="match status" value="2"/>
</dbReference>
<evidence type="ECO:0000256" key="3">
    <source>
        <dbReference type="ARBA" id="ARBA00022833"/>
    </source>
</evidence>
<proteinExistence type="predicted"/>
<reference evidence="9 11" key="2">
    <citation type="journal article" date="2013" name="Nature">
        <title>Insights into bilaterian evolution from three spiralian genomes.</title>
        <authorList>
            <person name="Simakov O."/>
            <person name="Marletaz F."/>
            <person name="Cho S.J."/>
            <person name="Edsinger-Gonzales E."/>
            <person name="Havlak P."/>
            <person name="Hellsten U."/>
            <person name="Kuo D.H."/>
            <person name="Larsson T."/>
            <person name="Lv J."/>
            <person name="Arendt D."/>
            <person name="Savage R."/>
            <person name="Osoegawa K."/>
            <person name="de Jong P."/>
            <person name="Grimwood J."/>
            <person name="Chapman J.A."/>
            <person name="Shapiro H."/>
            <person name="Aerts A."/>
            <person name="Otillar R.P."/>
            <person name="Terry A.Y."/>
            <person name="Boore J.L."/>
            <person name="Grigoriev I.V."/>
            <person name="Lindberg D.R."/>
            <person name="Seaver E.C."/>
            <person name="Weisblat D.A."/>
            <person name="Putnam N.H."/>
            <person name="Rokhsar D.S."/>
        </authorList>
    </citation>
    <scope>NUCLEOTIDE SEQUENCE</scope>
</reference>
<dbReference type="OrthoDB" id="8062037at2759"/>
<evidence type="ECO:0000256" key="5">
    <source>
        <dbReference type="SAM" id="MobiDB-lite"/>
    </source>
</evidence>
<feature type="compositionally biased region" description="Low complexity" evidence="5">
    <location>
        <begin position="552"/>
        <end position="564"/>
    </location>
</feature>
<dbReference type="Gene3D" id="3.30.40.10">
    <property type="entry name" value="Zinc/RING finger domain, C3HC4 (zinc finger)"/>
    <property type="match status" value="1"/>
</dbReference>
<protein>
    <submittedName>
        <fullName evidence="9 10">Uncharacterized protein</fullName>
    </submittedName>
</protein>
<dbReference type="InterPro" id="IPR007527">
    <property type="entry name" value="Znf_SWIM"/>
</dbReference>
<dbReference type="Gene3D" id="3.30.60.90">
    <property type="match status" value="1"/>
</dbReference>
<sequence>MAPLWRRVCPDLVVVRQQEAADATIYILRDIGPTGFLLKEENDQKVQKVLIGERHTCSCTNFMKNSSELCKHLCWILLKKFKLSPSDPVSWQLGLCERDVNMLLKNAKSKSRTSKDLKTETFKSEIKPKLIEQREITDEDSCPICQEDLLGSPQKITFCRYGCGNSVHVKCMRVWAAHRKVDSTVECPFCRTDFGPITLLNESKYRLFGPRLTNYQNHMMEHSRTYCHSCGASPIIGKCYKCDFCDTDFFLCQPCFKTEIHGEHQFVYRAKMNQRWQPVCNRDFIIKLRSLHLNDILTRDIVDADYDTLLLQLSTGTYNSNTAANDLQECHLISFPTRRLKTNDPLLSQSNNNKGGCLCKICNIVLKEGHEVRMVPCCKTWFHRECIDACSSSDNSSKSNARTERAKKCKLFGGGDDASSIKIRGLNIKKTFSDDFGGGDDDEENGDTIFENLYPYASRYNRYKEKCNISLKSRHASLDSTAQNQAPLNFKLQNRMTTAKRHFLPKLIRDNQNTLSNKNLLIKSAHSSSAKSSSSLLLEPTPVRGKSDDINSDNVIDNNNNNNSNINNLNKYVKLNAIKREHSWPTMDKSKIAYINNNNNSNDRIIRKNDVNERSETSNQLNIQRDVFPKVSTATNVSQKTKLHNNNPTLNKHYTYAIHTNTPVLYEEDDENKVEIANDNNNDNLIVCKTQSAVIDYEASDDDYNECGSHDLNHNTKTSRDEKLTYKDSSC</sequence>
<dbReference type="EMBL" id="AMQM01000288">
    <property type="status" value="NOT_ANNOTATED_CDS"/>
    <property type="molecule type" value="Genomic_DNA"/>
</dbReference>
<dbReference type="PROSITE" id="PS50089">
    <property type="entry name" value="ZF_RING_2"/>
    <property type="match status" value="1"/>
</dbReference>
<name>T1FPL7_HELRO</name>
<dbReference type="GeneID" id="20210764"/>
<dbReference type="PANTHER" id="PTHR21540:SF3">
    <property type="entry name" value="E3 UBIQUITIN-PROTEIN LIGASE ZSWIM2"/>
    <property type="match status" value="1"/>
</dbReference>
<feature type="region of interest" description="Disordered" evidence="5">
    <location>
        <begin position="531"/>
        <end position="564"/>
    </location>
</feature>
<dbReference type="CDD" id="cd16494">
    <property type="entry name" value="RING-CH-C4HC3_ZSWM2"/>
    <property type="match status" value="1"/>
</dbReference>
<evidence type="ECO:0000256" key="4">
    <source>
        <dbReference type="PROSITE-ProRule" id="PRU00228"/>
    </source>
</evidence>
<evidence type="ECO:0000313" key="10">
    <source>
        <dbReference type="EnsemblMetazoa" id="HelroP188076"/>
    </source>
</evidence>
<feature type="domain" description="RING-type" evidence="6">
    <location>
        <begin position="142"/>
        <end position="191"/>
    </location>
</feature>
<dbReference type="EnsemblMetazoa" id="HelroT188076">
    <property type="protein sequence ID" value="HelroP188076"/>
    <property type="gene ID" value="HelroG188076"/>
</dbReference>
<dbReference type="eggNOG" id="KOG0800">
    <property type="taxonomic scope" value="Eukaryota"/>
</dbReference>
<evidence type="ECO:0000313" key="11">
    <source>
        <dbReference type="Proteomes" id="UP000015101"/>
    </source>
</evidence>
<reference evidence="11" key="1">
    <citation type="submission" date="2012-12" db="EMBL/GenBank/DDBJ databases">
        <authorList>
            <person name="Hellsten U."/>
            <person name="Grimwood J."/>
            <person name="Chapman J.A."/>
            <person name="Shapiro H."/>
            <person name="Aerts A."/>
            <person name="Otillar R.P."/>
            <person name="Terry A.Y."/>
            <person name="Boore J.L."/>
            <person name="Simakov O."/>
            <person name="Marletaz F."/>
            <person name="Cho S.-J."/>
            <person name="Edsinger-Gonzales E."/>
            <person name="Havlak P."/>
            <person name="Kuo D.-H."/>
            <person name="Larsson T."/>
            <person name="Lv J."/>
            <person name="Arendt D."/>
            <person name="Savage R."/>
            <person name="Osoegawa K."/>
            <person name="de Jong P."/>
            <person name="Lindberg D.R."/>
            <person name="Seaver E.C."/>
            <person name="Weisblat D.A."/>
            <person name="Putnam N.H."/>
            <person name="Grigoriev I.V."/>
            <person name="Rokhsar D.S."/>
        </authorList>
    </citation>
    <scope>NUCLEOTIDE SEQUENCE</scope>
</reference>
<feature type="domain" description="ZZ-type" evidence="7">
    <location>
        <begin position="222"/>
        <end position="284"/>
    </location>
</feature>
<evidence type="ECO:0000256" key="1">
    <source>
        <dbReference type="ARBA" id="ARBA00022723"/>
    </source>
</evidence>
<feature type="region of interest" description="Disordered" evidence="5">
    <location>
        <begin position="707"/>
        <end position="731"/>
    </location>
</feature>
<dbReference type="InParanoid" id="T1FPL7"/>
<keyword evidence="11" id="KW-1185">Reference proteome</keyword>
<dbReference type="CTD" id="20210764"/>
<dbReference type="GO" id="GO:0061630">
    <property type="term" value="F:ubiquitin protein ligase activity"/>
    <property type="evidence" value="ECO:0007669"/>
    <property type="project" value="InterPro"/>
</dbReference>
<keyword evidence="2 4" id="KW-0863">Zinc-finger</keyword>
<evidence type="ECO:0000259" key="6">
    <source>
        <dbReference type="PROSITE" id="PS50089"/>
    </source>
</evidence>
<dbReference type="GO" id="GO:0008270">
    <property type="term" value="F:zinc ion binding"/>
    <property type="evidence" value="ECO:0007669"/>
    <property type="project" value="UniProtKB-KW"/>
</dbReference>
<feature type="compositionally biased region" description="Basic and acidic residues" evidence="5">
    <location>
        <begin position="708"/>
        <end position="731"/>
    </location>
</feature>